<evidence type="ECO:0000256" key="1">
    <source>
        <dbReference type="SAM" id="MobiDB-lite"/>
    </source>
</evidence>
<proteinExistence type="predicted"/>
<keyword evidence="3" id="KW-1185">Reference proteome</keyword>
<name>A0A8H5BWX8_9AGAR</name>
<sequence length="686" mass="77676">MAVQLRALQDICRLSGTPPTILAQIPKNPTTFLDHLRIEPLLRVYISCPNCKSIYLQQPNDNDNSPPIYCTFRPTSDVQLCGERLWKEVGISRQPSSPSPRVKFYFQDLKAWLGFMLSRKGIEDSLVMDPDALCSNPLDNAFNYPLYRDLKDHQGQAFLPGPPGELRLIFSFSQDSFNPLQMKTAKQNVSSTGLWLVLMNLPLHLRHLRQNMYLVGVIPGPGKPSKEKINPYVQLIVDDFSDAWNPGIFVSRTHNCPQGRKCKSMVVPLVCDMLAARQTIGHPSSPKAHDFCTACDLDQDDIDCIDPTKWPAMDLEHICHYATLWRDSDNNKERESIFERCGWKWSPLFELPYWNPIKFTMVDPMHAFDLNLFSNHVRELFQIDLSSLGGDRSNTKALQPRSKRAPAKEAKTVKRAVALIHENGPDLLESLLSFSRKILYTVCEDFHIRERDDILGTRWILANMIWDWRQHNVPLEPPPDVEARSSVASDSEVSDSDVEDVGSSSLPAKLIRAARVMLDPNSSEPAMENAYKDVTKKALLQLCRRISLDDQTFATKSKHKAFQAIVRDDIHISAQASLRDLLDETESGEAVVANCSDVTQSSIEEEAEGEEDVEDDRVDPKIILLGKHLLDRNADESSQRKVYDSTTKKHMIAICGAVSIDTKEISTAQKRDVFQFLRNMVRISSC</sequence>
<dbReference type="OrthoDB" id="3039677at2759"/>
<gene>
    <name evidence="2" type="ORF">D9611_013390</name>
</gene>
<reference evidence="2 3" key="1">
    <citation type="journal article" date="2020" name="ISME J.">
        <title>Uncovering the hidden diversity of litter-decomposition mechanisms in mushroom-forming fungi.</title>
        <authorList>
            <person name="Floudas D."/>
            <person name="Bentzer J."/>
            <person name="Ahren D."/>
            <person name="Johansson T."/>
            <person name="Persson P."/>
            <person name="Tunlid A."/>
        </authorList>
    </citation>
    <scope>NUCLEOTIDE SEQUENCE [LARGE SCALE GENOMIC DNA]</scope>
    <source>
        <strain evidence="2 3">CBS 175.51</strain>
    </source>
</reference>
<dbReference type="Proteomes" id="UP000541558">
    <property type="component" value="Unassembled WGS sequence"/>
</dbReference>
<accession>A0A8H5BWX8</accession>
<evidence type="ECO:0000313" key="2">
    <source>
        <dbReference type="EMBL" id="KAF5329887.1"/>
    </source>
</evidence>
<comment type="caution">
    <text evidence="2">The sequence shown here is derived from an EMBL/GenBank/DDBJ whole genome shotgun (WGS) entry which is preliminary data.</text>
</comment>
<evidence type="ECO:0000313" key="3">
    <source>
        <dbReference type="Proteomes" id="UP000541558"/>
    </source>
</evidence>
<dbReference type="AlphaFoldDB" id="A0A8H5BWX8"/>
<dbReference type="EMBL" id="JAACJK010000120">
    <property type="protein sequence ID" value="KAF5329887.1"/>
    <property type="molecule type" value="Genomic_DNA"/>
</dbReference>
<organism evidence="2 3">
    <name type="scientific">Ephemerocybe angulata</name>
    <dbReference type="NCBI Taxonomy" id="980116"/>
    <lineage>
        <taxon>Eukaryota</taxon>
        <taxon>Fungi</taxon>
        <taxon>Dikarya</taxon>
        <taxon>Basidiomycota</taxon>
        <taxon>Agaricomycotina</taxon>
        <taxon>Agaricomycetes</taxon>
        <taxon>Agaricomycetidae</taxon>
        <taxon>Agaricales</taxon>
        <taxon>Agaricineae</taxon>
        <taxon>Psathyrellaceae</taxon>
        <taxon>Ephemerocybe</taxon>
    </lineage>
</organism>
<protein>
    <submittedName>
        <fullName evidence="2">Uncharacterized protein</fullName>
    </submittedName>
</protein>
<feature type="region of interest" description="Disordered" evidence="1">
    <location>
        <begin position="477"/>
        <end position="502"/>
    </location>
</feature>